<feature type="domain" description="Mammalian cell entry C-terminal" evidence="3">
    <location>
        <begin position="120"/>
        <end position="341"/>
    </location>
</feature>
<evidence type="ECO:0000313" key="5">
    <source>
        <dbReference type="Proteomes" id="UP000198960"/>
    </source>
</evidence>
<dbReference type="NCBIfam" id="TIGR00996">
    <property type="entry name" value="Mtu_fam_mce"/>
    <property type="match status" value="1"/>
</dbReference>
<dbReference type="AlphaFoldDB" id="A0A1H8RLH1"/>
<dbReference type="PANTHER" id="PTHR33371">
    <property type="entry name" value="INTERMEMBRANE PHOSPHOLIPID TRANSPORT SYSTEM BINDING PROTEIN MLAD-RELATED"/>
    <property type="match status" value="1"/>
</dbReference>
<feature type="region of interest" description="Disordered" evidence="1">
    <location>
        <begin position="386"/>
        <end position="410"/>
    </location>
</feature>
<name>A0A1H8RLH1_9ACTN</name>
<reference evidence="5" key="1">
    <citation type="submission" date="2016-10" db="EMBL/GenBank/DDBJ databases">
        <authorList>
            <person name="Varghese N."/>
            <person name="Submissions S."/>
        </authorList>
    </citation>
    <scope>NUCLEOTIDE SEQUENCE [LARGE SCALE GENOMIC DNA]</scope>
    <source>
        <strain evidence="5">DSM 45413</strain>
    </source>
</reference>
<evidence type="ECO:0000259" key="2">
    <source>
        <dbReference type="Pfam" id="PF02470"/>
    </source>
</evidence>
<evidence type="ECO:0000313" key="4">
    <source>
        <dbReference type="EMBL" id="SEO67028.1"/>
    </source>
</evidence>
<evidence type="ECO:0000256" key="1">
    <source>
        <dbReference type="SAM" id="MobiDB-lite"/>
    </source>
</evidence>
<dbReference type="PANTHER" id="PTHR33371:SF19">
    <property type="entry name" value="MCE-FAMILY PROTEIN MCE4A"/>
    <property type="match status" value="1"/>
</dbReference>
<sequence>MSRAAVVRRRLQGLAFLVVLALLLGLTVALYTKAFVDVARVTLETDTVGNQLREASDVKVRGMIVGEVREVEASTDGARIELAIRPQYLEQIPADVSARLLPKTLFGERYVSLVLPEEPSAERLADGDVIGQDRTENAIELQRVIDDLLPLLQAVQPQDLSYTLAAVADSLRGRGERLGENLVAVGEYAQEITTALPQLQADISALADFADTYRSAADDLLAVLDNLSVTADTLVDQSEQLRRTFAVVDGASTTAAEFLERNEANLISLAATSRPVLGLFAEYSPIYPCVLNGLSRFNPMITEAFGGDGDPSLNLNIVVTLPPRNPYQPGDQPAYLDSSGPDCQGLDDIDGLIAAAERGEYYCPAPPDDGVDSVDNPYTGNPACLGGRGPDDIPAGAGDPNPGAAAGDAVPGQLAGSTAELDFVRSLLGYQTGTDPDDVTDLAASALTPLLRGAQVLIP</sequence>
<accession>A0A1H8RLH1</accession>
<feature type="compositionally biased region" description="Low complexity" evidence="1">
    <location>
        <begin position="392"/>
        <end position="410"/>
    </location>
</feature>
<dbReference type="InterPro" id="IPR005693">
    <property type="entry name" value="Mce"/>
</dbReference>
<dbReference type="RefSeq" id="WP_244524515.1">
    <property type="nucleotide sequence ID" value="NZ_FOEE01000003.1"/>
</dbReference>
<dbReference type="EMBL" id="FOEE01000003">
    <property type="protein sequence ID" value="SEO67028.1"/>
    <property type="molecule type" value="Genomic_DNA"/>
</dbReference>
<dbReference type="InterPro" id="IPR024516">
    <property type="entry name" value="Mce_C"/>
</dbReference>
<protein>
    <submittedName>
        <fullName evidence="4">Virulence factor Mce family protein</fullName>
    </submittedName>
</protein>
<dbReference type="InterPro" id="IPR052336">
    <property type="entry name" value="MlaD_Phospholipid_Transporter"/>
</dbReference>
<feature type="domain" description="Mce/MlaD" evidence="2">
    <location>
        <begin position="40"/>
        <end position="114"/>
    </location>
</feature>
<dbReference type="Proteomes" id="UP000198960">
    <property type="component" value="Unassembled WGS sequence"/>
</dbReference>
<dbReference type="STRING" id="673521.SAMN05660991_01179"/>
<dbReference type="InterPro" id="IPR003399">
    <property type="entry name" value="Mce/MlaD"/>
</dbReference>
<dbReference type="Pfam" id="PF11887">
    <property type="entry name" value="Mce4_CUP1"/>
    <property type="match status" value="1"/>
</dbReference>
<evidence type="ECO:0000259" key="3">
    <source>
        <dbReference type="Pfam" id="PF11887"/>
    </source>
</evidence>
<proteinExistence type="predicted"/>
<dbReference type="GO" id="GO:0005576">
    <property type="term" value="C:extracellular region"/>
    <property type="evidence" value="ECO:0007669"/>
    <property type="project" value="TreeGrafter"/>
</dbReference>
<organism evidence="4 5">
    <name type="scientific">Trujillonella endophytica</name>
    <dbReference type="NCBI Taxonomy" id="673521"/>
    <lineage>
        <taxon>Bacteria</taxon>
        <taxon>Bacillati</taxon>
        <taxon>Actinomycetota</taxon>
        <taxon>Actinomycetes</taxon>
        <taxon>Geodermatophilales</taxon>
        <taxon>Geodermatophilaceae</taxon>
        <taxon>Trujillonella</taxon>
    </lineage>
</organism>
<gene>
    <name evidence="4" type="ORF">SAMN05660991_01179</name>
</gene>
<dbReference type="GO" id="GO:0051701">
    <property type="term" value="P:biological process involved in interaction with host"/>
    <property type="evidence" value="ECO:0007669"/>
    <property type="project" value="TreeGrafter"/>
</dbReference>
<dbReference type="Pfam" id="PF02470">
    <property type="entry name" value="MlaD"/>
    <property type="match status" value="1"/>
</dbReference>
<keyword evidence="5" id="KW-1185">Reference proteome</keyword>